<evidence type="ECO:0000256" key="2">
    <source>
        <dbReference type="ARBA" id="ARBA00022801"/>
    </source>
</evidence>
<dbReference type="Gene3D" id="3.90.79.10">
    <property type="entry name" value="Nucleoside Triphosphate Pyrophosphohydrolase"/>
    <property type="match status" value="1"/>
</dbReference>
<name>A0A318SV45_9RHOB</name>
<evidence type="ECO:0000256" key="1">
    <source>
        <dbReference type="ARBA" id="ARBA00001946"/>
    </source>
</evidence>
<feature type="domain" description="Nudix hydrolase" evidence="3">
    <location>
        <begin position="11"/>
        <end position="142"/>
    </location>
</feature>
<dbReference type="SUPFAM" id="SSF55811">
    <property type="entry name" value="Nudix"/>
    <property type="match status" value="1"/>
</dbReference>
<organism evidence="4 5">
    <name type="scientific">Pseudoroseicyclus aestuarii</name>
    <dbReference type="NCBI Taxonomy" id="1795041"/>
    <lineage>
        <taxon>Bacteria</taxon>
        <taxon>Pseudomonadati</taxon>
        <taxon>Pseudomonadota</taxon>
        <taxon>Alphaproteobacteria</taxon>
        <taxon>Rhodobacterales</taxon>
        <taxon>Paracoccaceae</taxon>
        <taxon>Pseudoroseicyclus</taxon>
    </lineage>
</organism>
<gene>
    <name evidence="4" type="ORF">DFP88_10213</name>
</gene>
<sequence length="145" mass="15987">MQKAVQDWDGSDFVGAKVAVYIGQRLLITRRDDFAHIDYPGLLDLPGGGREPGETPLQTAAREMDEEVGLRLEAGRLLWGRQFPHALKPGPVWYFVLALPEGAEADITFGDEGQGWALMTPEAFLAAPDAIQPLQDRLRLYLAQG</sequence>
<keyword evidence="2" id="KW-0378">Hydrolase</keyword>
<keyword evidence="5" id="KW-1185">Reference proteome</keyword>
<dbReference type="EMBL" id="QJTE01000002">
    <property type="protein sequence ID" value="PYE84219.1"/>
    <property type="molecule type" value="Genomic_DNA"/>
</dbReference>
<dbReference type="PANTHER" id="PTHR43046">
    <property type="entry name" value="GDP-MANNOSE MANNOSYL HYDROLASE"/>
    <property type="match status" value="1"/>
</dbReference>
<dbReference type="GO" id="GO:0016787">
    <property type="term" value="F:hydrolase activity"/>
    <property type="evidence" value="ECO:0007669"/>
    <property type="project" value="UniProtKB-KW"/>
</dbReference>
<accession>A0A318SV45</accession>
<reference evidence="4 5" key="1">
    <citation type="submission" date="2018-06" db="EMBL/GenBank/DDBJ databases">
        <title>Genomic Encyclopedia of Type Strains, Phase III (KMG-III): the genomes of soil and plant-associated and newly described type strains.</title>
        <authorList>
            <person name="Whitman W."/>
        </authorList>
    </citation>
    <scope>NUCLEOTIDE SEQUENCE [LARGE SCALE GENOMIC DNA]</scope>
    <source>
        <strain evidence="4 5">CECT 9025</strain>
    </source>
</reference>
<dbReference type="RefSeq" id="WP_110813339.1">
    <property type="nucleotide sequence ID" value="NZ_QJTE01000002.1"/>
</dbReference>
<dbReference type="PANTHER" id="PTHR43046:SF14">
    <property type="entry name" value="MUTT_NUDIX FAMILY PROTEIN"/>
    <property type="match status" value="1"/>
</dbReference>
<dbReference type="InterPro" id="IPR000086">
    <property type="entry name" value="NUDIX_hydrolase_dom"/>
</dbReference>
<dbReference type="PROSITE" id="PS00893">
    <property type="entry name" value="NUDIX_BOX"/>
    <property type="match status" value="1"/>
</dbReference>
<comment type="cofactor">
    <cofactor evidence="1">
        <name>Mg(2+)</name>
        <dbReference type="ChEBI" id="CHEBI:18420"/>
    </cofactor>
</comment>
<dbReference type="OrthoDB" id="289720at2"/>
<dbReference type="PROSITE" id="PS51462">
    <property type="entry name" value="NUDIX"/>
    <property type="match status" value="1"/>
</dbReference>
<proteinExistence type="predicted"/>
<protein>
    <submittedName>
        <fullName evidence="4">8-oxo-dGTP diphosphatase</fullName>
    </submittedName>
</protein>
<comment type="caution">
    <text evidence="4">The sequence shown here is derived from an EMBL/GenBank/DDBJ whole genome shotgun (WGS) entry which is preliminary data.</text>
</comment>
<dbReference type="Proteomes" id="UP000248311">
    <property type="component" value="Unassembled WGS sequence"/>
</dbReference>
<dbReference type="InterPro" id="IPR015797">
    <property type="entry name" value="NUDIX_hydrolase-like_dom_sf"/>
</dbReference>
<dbReference type="AlphaFoldDB" id="A0A318SV45"/>
<evidence type="ECO:0000313" key="4">
    <source>
        <dbReference type="EMBL" id="PYE84219.1"/>
    </source>
</evidence>
<evidence type="ECO:0000259" key="3">
    <source>
        <dbReference type="PROSITE" id="PS51462"/>
    </source>
</evidence>
<dbReference type="Pfam" id="PF00293">
    <property type="entry name" value="NUDIX"/>
    <property type="match status" value="1"/>
</dbReference>
<evidence type="ECO:0000313" key="5">
    <source>
        <dbReference type="Proteomes" id="UP000248311"/>
    </source>
</evidence>
<dbReference type="InterPro" id="IPR020084">
    <property type="entry name" value="NUDIX_hydrolase_CS"/>
</dbReference>